<dbReference type="InterPro" id="IPR012920">
    <property type="entry name" value="rRNA_MeTfrase_SPB1-like_C"/>
</dbReference>
<dbReference type="Pfam" id="PF07780">
    <property type="entry name" value="Spb1_C"/>
    <property type="match status" value="1"/>
</dbReference>
<sequence>MKQLNARPIKKVMEAQGRKKMRAMRRLEKLRKKSDMIADDDSKSELDKANEIQGLVKKMSGKKKTKPKVRLVVATGNNKGLSGRPRGIKGKYKMVDGVLKNEMRALKRIEKKHKKKKKHRN</sequence>
<dbReference type="GO" id="GO:0008168">
    <property type="term" value="F:methyltransferase activity"/>
    <property type="evidence" value="ECO:0007669"/>
    <property type="project" value="InterPro"/>
</dbReference>
<dbReference type="GO" id="GO:0006364">
    <property type="term" value="P:rRNA processing"/>
    <property type="evidence" value="ECO:0007669"/>
    <property type="project" value="InterPro"/>
</dbReference>
<proteinExistence type="predicted"/>
<dbReference type="GO" id="GO:0005634">
    <property type="term" value="C:nucleus"/>
    <property type="evidence" value="ECO:0007669"/>
    <property type="project" value="InterPro"/>
</dbReference>
<dbReference type="OrthoDB" id="1287559at2759"/>
<dbReference type="EMBL" id="BSXU01012813">
    <property type="protein sequence ID" value="GME78068.1"/>
    <property type="molecule type" value="Genomic_DNA"/>
</dbReference>
<keyword evidence="3" id="KW-1185">Reference proteome</keyword>
<organism evidence="2 3">
    <name type="scientific">Ambrosiozyma monospora</name>
    <name type="common">Yeast</name>
    <name type="synonym">Endomycopsis monosporus</name>
    <dbReference type="NCBI Taxonomy" id="43982"/>
    <lineage>
        <taxon>Eukaryota</taxon>
        <taxon>Fungi</taxon>
        <taxon>Dikarya</taxon>
        <taxon>Ascomycota</taxon>
        <taxon>Saccharomycotina</taxon>
        <taxon>Pichiomycetes</taxon>
        <taxon>Pichiales</taxon>
        <taxon>Pichiaceae</taxon>
        <taxon>Ambrosiozyma</taxon>
    </lineage>
</organism>
<name>A0A9W6WJM6_AMBMO</name>
<dbReference type="Proteomes" id="UP001165063">
    <property type="component" value="Unassembled WGS sequence"/>
</dbReference>
<dbReference type="AlphaFoldDB" id="A0A9W6WJM6"/>
<reference evidence="2" key="1">
    <citation type="submission" date="2023-04" db="EMBL/GenBank/DDBJ databases">
        <title>Ambrosiozyma monospora NBRC 1965.</title>
        <authorList>
            <person name="Ichikawa N."/>
            <person name="Sato H."/>
            <person name="Tonouchi N."/>
        </authorList>
    </citation>
    <scope>NUCLEOTIDE SEQUENCE</scope>
    <source>
        <strain evidence="2">NBRC 1965</strain>
    </source>
</reference>
<evidence type="ECO:0000313" key="3">
    <source>
        <dbReference type="Proteomes" id="UP001165063"/>
    </source>
</evidence>
<gene>
    <name evidence="2" type="ORF">Amon01_000975100</name>
</gene>
<protein>
    <submittedName>
        <fullName evidence="2">Unnamed protein product</fullName>
    </submittedName>
</protein>
<evidence type="ECO:0000259" key="1">
    <source>
        <dbReference type="Pfam" id="PF07780"/>
    </source>
</evidence>
<comment type="caution">
    <text evidence="2">The sequence shown here is derived from an EMBL/GenBank/DDBJ whole genome shotgun (WGS) entry which is preliminary data.</text>
</comment>
<accession>A0A9W6WJM6</accession>
<evidence type="ECO:0000313" key="2">
    <source>
        <dbReference type="EMBL" id="GME78068.1"/>
    </source>
</evidence>
<feature type="domain" description="Ribosomal RNA methyltransferase SPB1-like C-terminal" evidence="1">
    <location>
        <begin position="1"/>
        <end position="111"/>
    </location>
</feature>